<dbReference type="InterPro" id="IPR003961">
    <property type="entry name" value="FN3_dom"/>
</dbReference>
<dbReference type="Gene3D" id="2.130.10.10">
    <property type="entry name" value="YVTN repeat-like/Quinoprotein amine dehydrogenase"/>
    <property type="match status" value="3"/>
</dbReference>
<dbReference type="SUPFAM" id="SSF50939">
    <property type="entry name" value="Sialidases"/>
    <property type="match status" value="1"/>
</dbReference>
<dbReference type="InterPro" id="IPR015943">
    <property type="entry name" value="WD40/YVTN_repeat-like_dom_sf"/>
</dbReference>
<feature type="signal peptide" evidence="4">
    <location>
        <begin position="1"/>
        <end position="20"/>
    </location>
</feature>
<keyword evidence="1 4" id="KW-0732">Signal</keyword>
<evidence type="ECO:0000256" key="2">
    <source>
        <dbReference type="ARBA" id="ARBA00022737"/>
    </source>
</evidence>
<dbReference type="SMART" id="SM00060">
    <property type="entry name" value="FN3"/>
    <property type="match status" value="1"/>
</dbReference>
<dbReference type="GO" id="GO:0007154">
    <property type="term" value="P:cell communication"/>
    <property type="evidence" value="ECO:0007669"/>
    <property type="project" value="InterPro"/>
</dbReference>
<dbReference type="Proteomes" id="UP000241074">
    <property type="component" value="Chromosome"/>
</dbReference>
<feature type="domain" description="Fibronectin type-III" evidence="5">
    <location>
        <begin position="1155"/>
        <end position="1246"/>
    </location>
</feature>
<keyword evidence="3" id="KW-0106">Calcium</keyword>
<dbReference type="OrthoDB" id="5711096at2"/>
<keyword evidence="2" id="KW-0677">Repeat</keyword>
<sequence length="1255" mass="128300">MSRSVSIRAVALGLSISALAACVSQNYPNTLHRDAPAGAEAGERYDQPGEAAEFYLRQRVAPGMRDLPVERLLAGREQMKRMTQIASGARLVYLDESDVANRAPDAILAAWQELGPGNIGGRTRAMVIDPTTPNTMYAAGVGGGVWKTTNAAASWAPTSDTMANIAVSALALDPGNAQVLYAGTGEGSFNVDAIRGAGIFKTTNGGSTWTQLANTTGSNFFFVNDVVVAPSNSQVVVAATNTGIFVSSDGGGTFTQRSTEVRCLDLAVSTISGTDTWLAACGNFSQGKVLRSTDTISWPQTLGTAPLDAGLGRLAVAIRGTRAYAIGSSRVAGPDVTSDGNGDYLHQLHAFYRSDDGGSTWTATVRNTDPHRGNTMLLSGYFACSTLLPGIGQGWYDITVAIDPVDSNIVWVGGVNVFRSDDGGSTWGRADPAHPDHHSFVFHPQFNGTSNQILYNTQDGGIYRTNNARAAVAILPATVGSNCTPANPVVSWASVNNQYAVTQFYHGTAYPDGTSYLAGAQDNGTNRGTDAAGPNAWSSLTCGDGGYTGVDPSNTNVLYAGCQNVDLRKSSNGGSTWPSADSGISTSEGTAFIPPLQMDPNNSQRLWFGGSRAWRTDNAATSWTAASALFNSGNDDVTAIAVATGNSNLVLMAGSSGSNRIYRTTTATTDTSASAWTSTAVGGYVAALAFAPSNSAIAYAAIATFGATHVLKSTDGGATWSAAAGSGGGALPDVPALSVAVHPTDPNRVWVGTDIGVFTSLDGGGTWAAEITSFPNVSTEWLQIIGSGNSAQLFAFTHGRGAFKLSLAAGPGTLAFAQASQLVAEGTTAQIQVNRTGGSDGAVSVNYQTANGTAAAPGDFTSTTGTLSWAAGDATPKTITVPTINDGSTEADETFTVSLSGASGGATLGASTHTVTLRDAGVFPPNCVFPANFSTPDDGSLPWQVATDSVHEGACSLRTPTVLGNSTNARIQTSGNFQAGNVTFFARVSSELDWDCFRFYVDSTEQNIGSNCAQVGGFGQSGEVAWQQYTVAIAAGNHTLTWSYEKDTAATGNADAAWIDLVTLPALAGTQPAFTSSAPGNGTFGSPYSHTYTASGSPAPSFALQSGIFPPGLNLVGAVLSGTPNQAGTFTGTVRATNTAGNADQVFSITIAAIVPGAPSITSGTPGNATATLSFNAPASTGGAAIIDYTATCTNGGSFQITGAGSPLTVTGLSNGVTYSCTVRARNSVGPGPDATAVNVTPSAVADSIFASGFE</sequence>
<dbReference type="InterPro" id="IPR038081">
    <property type="entry name" value="CalX-like_sf"/>
</dbReference>
<name>A0A2P1PX42_9GAMM</name>
<dbReference type="Gene3D" id="2.60.40.10">
    <property type="entry name" value="Immunoglobulins"/>
    <property type="match status" value="2"/>
</dbReference>
<dbReference type="InterPro" id="IPR052025">
    <property type="entry name" value="Xyloglucanase_GH74"/>
</dbReference>
<dbReference type="KEGG" id="xba:C7S18_20515"/>
<dbReference type="GO" id="GO:0016020">
    <property type="term" value="C:membrane"/>
    <property type="evidence" value="ECO:0007669"/>
    <property type="project" value="InterPro"/>
</dbReference>
<evidence type="ECO:0000256" key="3">
    <source>
        <dbReference type="ARBA" id="ARBA00022837"/>
    </source>
</evidence>
<dbReference type="PROSITE" id="PS51257">
    <property type="entry name" value="PROKAR_LIPOPROTEIN"/>
    <property type="match status" value="1"/>
</dbReference>
<dbReference type="SUPFAM" id="SSF49265">
    <property type="entry name" value="Fibronectin type III"/>
    <property type="match status" value="1"/>
</dbReference>
<dbReference type="EMBL" id="CP027860">
    <property type="protein sequence ID" value="AVP99407.1"/>
    <property type="molecule type" value="Genomic_DNA"/>
</dbReference>
<dbReference type="InterPro" id="IPR003644">
    <property type="entry name" value="Calx_beta"/>
</dbReference>
<reference evidence="6 7" key="2">
    <citation type="submission" date="2018-03" db="EMBL/GenBank/DDBJ databases">
        <authorList>
            <person name="Keele B.F."/>
        </authorList>
    </citation>
    <scope>NUCLEOTIDE SEQUENCE [LARGE SCALE GENOMIC DNA]</scope>
    <source>
        <strain evidence="6 7">D13</strain>
    </source>
</reference>
<dbReference type="RefSeq" id="WP_106893325.1">
    <property type="nucleotide sequence ID" value="NZ_CP027860.1"/>
</dbReference>
<dbReference type="PANTHER" id="PTHR43739:SF5">
    <property type="entry name" value="EXO-ALPHA-SIALIDASE"/>
    <property type="match status" value="1"/>
</dbReference>
<dbReference type="PANTHER" id="PTHR43739">
    <property type="entry name" value="XYLOGLUCANASE (EUROFUNG)"/>
    <property type="match status" value="1"/>
</dbReference>
<reference evidence="6 7" key="1">
    <citation type="submission" date="2018-03" db="EMBL/GenBank/DDBJ databases">
        <title>Ahniella affigens gen. nov., sp. nov., a gammaproteobacterium isolated from sandy soil near a stream.</title>
        <authorList>
            <person name="Ko Y."/>
            <person name="Kim J.-H."/>
        </authorList>
    </citation>
    <scope>NUCLEOTIDE SEQUENCE [LARGE SCALE GENOMIC DNA]</scope>
    <source>
        <strain evidence="6 7">D13</strain>
    </source>
</reference>
<evidence type="ECO:0000313" key="6">
    <source>
        <dbReference type="EMBL" id="AVP99407.1"/>
    </source>
</evidence>
<gene>
    <name evidence="6" type="ORF">C7S18_20515</name>
</gene>
<evidence type="ECO:0000313" key="7">
    <source>
        <dbReference type="Proteomes" id="UP000241074"/>
    </source>
</evidence>
<dbReference type="InterPro" id="IPR013783">
    <property type="entry name" value="Ig-like_fold"/>
</dbReference>
<dbReference type="Pfam" id="PF00041">
    <property type="entry name" value="fn3"/>
    <property type="match status" value="1"/>
</dbReference>
<dbReference type="Pfam" id="PF03160">
    <property type="entry name" value="Calx-beta"/>
    <property type="match status" value="1"/>
</dbReference>
<dbReference type="GO" id="GO:0010411">
    <property type="term" value="P:xyloglucan metabolic process"/>
    <property type="evidence" value="ECO:0007669"/>
    <property type="project" value="TreeGrafter"/>
</dbReference>
<organism evidence="6 7">
    <name type="scientific">Ahniella affigens</name>
    <dbReference type="NCBI Taxonomy" id="2021234"/>
    <lineage>
        <taxon>Bacteria</taxon>
        <taxon>Pseudomonadati</taxon>
        <taxon>Pseudomonadota</taxon>
        <taxon>Gammaproteobacteria</taxon>
        <taxon>Lysobacterales</taxon>
        <taxon>Rhodanobacteraceae</taxon>
        <taxon>Ahniella</taxon>
    </lineage>
</organism>
<dbReference type="AlphaFoldDB" id="A0A2P1PX42"/>
<accession>A0A2P1PX42</accession>
<dbReference type="SUPFAM" id="SSF141072">
    <property type="entry name" value="CalX-like"/>
    <property type="match status" value="1"/>
</dbReference>
<evidence type="ECO:0000256" key="4">
    <source>
        <dbReference type="SAM" id="SignalP"/>
    </source>
</evidence>
<protein>
    <recommendedName>
        <fullName evidence="5">Fibronectin type-III domain-containing protein</fullName>
    </recommendedName>
</protein>
<dbReference type="Gene3D" id="2.60.40.2030">
    <property type="match status" value="1"/>
</dbReference>
<evidence type="ECO:0000256" key="1">
    <source>
        <dbReference type="ARBA" id="ARBA00022729"/>
    </source>
</evidence>
<evidence type="ECO:0000259" key="5">
    <source>
        <dbReference type="PROSITE" id="PS50853"/>
    </source>
</evidence>
<dbReference type="PROSITE" id="PS50853">
    <property type="entry name" value="FN3"/>
    <property type="match status" value="1"/>
</dbReference>
<keyword evidence="7" id="KW-1185">Reference proteome</keyword>
<feature type="chain" id="PRO_5015163296" description="Fibronectin type-III domain-containing protein" evidence="4">
    <location>
        <begin position="21"/>
        <end position="1255"/>
    </location>
</feature>
<dbReference type="SMART" id="SM00237">
    <property type="entry name" value="Calx_beta"/>
    <property type="match status" value="1"/>
</dbReference>
<dbReference type="CDD" id="cd00063">
    <property type="entry name" value="FN3"/>
    <property type="match status" value="1"/>
</dbReference>
<dbReference type="InterPro" id="IPR036278">
    <property type="entry name" value="Sialidase_sf"/>
</dbReference>
<dbReference type="SUPFAM" id="SSF110296">
    <property type="entry name" value="Oligoxyloglucan reducing end-specific cellobiohydrolase"/>
    <property type="match status" value="2"/>
</dbReference>
<dbReference type="InterPro" id="IPR036116">
    <property type="entry name" value="FN3_sf"/>
</dbReference>
<proteinExistence type="predicted"/>